<evidence type="ECO:0000313" key="1">
    <source>
        <dbReference type="EMBL" id="OLV93746.1"/>
    </source>
</evidence>
<dbReference type="Proteomes" id="UP000868500">
    <property type="component" value="Unassembled WGS sequence"/>
</dbReference>
<dbReference type="AlphaFoldDB" id="A0A3S5YE81"/>
<accession>A0A3S5YE81</accession>
<sequence length="60" mass="6707">MQYLKNRRLVQFYGHAAAKPLSLQAASRKKLSVLTVSKCKLTGMFPARWEALTSKLAQLG</sequence>
<gene>
    <name evidence="1" type="ORF">P298_22020</name>
</gene>
<comment type="caution">
    <text evidence="1">The sequence shown here is derived from an EMBL/GenBank/DDBJ whole genome shotgun (WGS) entry which is preliminary data.</text>
</comment>
<organism evidence="1">
    <name type="scientific">Salmonella enterica subsp. arizonae serovar 18:z4,z23:- str. CVM N26626</name>
    <dbReference type="NCBI Taxonomy" id="1395119"/>
    <lineage>
        <taxon>Bacteria</taxon>
        <taxon>Pseudomonadati</taxon>
        <taxon>Pseudomonadota</taxon>
        <taxon>Gammaproteobacteria</taxon>
        <taxon>Enterobacterales</taxon>
        <taxon>Enterobacteriaceae</taxon>
        <taxon>Salmonella</taxon>
    </lineage>
</organism>
<reference evidence="1" key="1">
    <citation type="submission" date="2013-09" db="EMBL/GenBank/DDBJ databases">
        <title>Salmonella enterica subsp. IIIa serovar 18:z4:z23:-.</title>
        <authorList>
            <person name="Chen Y."/>
            <person name="Li C."/>
            <person name="Mcdermott P."/>
            <person name="Zhao S."/>
        </authorList>
    </citation>
    <scope>NUCLEOTIDE SEQUENCE [LARGE SCALE GENOMIC DNA]</scope>
    <source>
        <strain evidence="1">N26626</strain>
    </source>
</reference>
<name>A0A3S5YE81_SALER</name>
<dbReference type="EMBL" id="AWRC01000054">
    <property type="protein sequence ID" value="OLV93746.1"/>
    <property type="molecule type" value="Genomic_DNA"/>
</dbReference>
<proteinExistence type="predicted"/>
<protein>
    <submittedName>
        <fullName evidence="1">Uncharacterized protein</fullName>
    </submittedName>
</protein>